<name>A0A9W7CAI9_9STRA</name>
<dbReference type="AlphaFoldDB" id="A0A9W7CAI9"/>
<comment type="caution">
    <text evidence="1">The sequence shown here is derived from an EMBL/GenBank/DDBJ whole genome shotgun (WGS) entry which is preliminary data.</text>
</comment>
<reference evidence="2" key="1">
    <citation type="journal article" date="2023" name="Commun. Biol.">
        <title>Genome analysis of Parmales, the sister group of diatoms, reveals the evolutionary specialization of diatoms from phago-mixotrophs to photoautotrophs.</title>
        <authorList>
            <person name="Ban H."/>
            <person name="Sato S."/>
            <person name="Yoshikawa S."/>
            <person name="Yamada K."/>
            <person name="Nakamura Y."/>
            <person name="Ichinomiya M."/>
            <person name="Sato N."/>
            <person name="Blanc-Mathieu R."/>
            <person name="Endo H."/>
            <person name="Kuwata A."/>
            <person name="Ogata H."/>
        </authorList>
    </citation>
    <scope>NUCLEOTIDE SEQUENCE [LARGE SCALE GENOMIC DNA]</scope>
    <source>
        <strain evidence="2">NIES 3699</strain>
    </source>
</reference>
<dbReference type="InterPro" id="IPR011009">
    <property type="entry name" value="Kinase-like_dom_sf"/>
</dbReference>
<dbReference type="EMBL" id="BRXX01000327">
    <property type="protein sequence ID" value="GMI05148.1"/>
    <property type="molecule type" value="Genomic_DNA"/>
</dbReference>
<protein>
    <recommendedName>
        <fullName evidence="3">CHK kinase-like domain-containing protein</fullName>
    </recommendedName>
</protein>
<proteinExistence type="predicted"/>
<sequence length="423" mass="46487">MSSNPASPVTRITPPSDSKIYLDLTGLPWSHSFLLTILKSCNSNLDTFDISTTTIQGVNVVPGTDRPQSTSHSAVMEIVHKNDNTTTTSTIYLKKIAAIDIDKPYPDLRRNICYARNELTFYETCQTACNTPRLLHSVLNTKAIGDHDVSDPPGPAPADLTGVGGILVLEPVNLDPSDSSSYFQKSPLTIPEVKLALKTFAKLHASHWNSPNLTSLNLQRHGGSYALPNRNPTELKKVSSNFKKFCSEFSPLNPSFYTSSILSVGRRLEESASFISSSLLSPSPFKTLIHGDSKSLNTFLSSSHPSLLIDFASAGPGHGMSDVSMTLVHALKPGYEEENLIDYYIEVLKGEGVEYSKDQAMEHFNLGLCDYARFMLGRFWGSSTPATFESKKDNENVALVNRDIECAEQFIKRVEEALTSLNL</sequence>
<dbReference type="Gene3D" id="3.90.1200.10">
    <property type="match status" value="1"/>
</dbReference>
<gene>
    <name evidence="1" type="ORF">TrVE_jg12403</name>
</gene>
<evidence type="ECO:0008006" key="3">
    <source>
        <dbReference type="Google" id="ProtNLM"/>
    </source>
</evidence>
<dbReference type="Proteomes" id="UP001165160">
    <property type="component" value="Unassembled WGS sequence"/>
</dbReference>
<keyword evidence="2" id="KW-1185">Reference proteome</keyword>
<accession>A0A9W7CAI9</accession>
<evidence type="ECO:0000313" key="1">
    <source>
        <dbReference type="EMBL" id="GMI05148.1"/>
    </source>
</evidence>
<organism evidence="1 2">
    <name type="scientific">Triparma verrucosa</name>
    <dbReference type="NCBI Taxonomy" id="1606542"/>
    <lineage>
        <taxon>Eukaryota</taxon>
        <taxon>Sar</taxon>
        <taxon>Stramenopiles</taxon>
        <taxon>Ochrophyta</taxon>
        <taxon>Bolidophyceae</taxon>
        <taxon>Parmales</taxon>
        <taxon>Triparmaceae</taxon>
        <taxon>Triparma</taxon>
    </lineage>
</organism>
<dbReference type="SUPFAM" id="SSF56112">
    <property type="entry name" value="Protein kinase-like (PK-like)"/>
    <property type="match status" value="1"/>
</dbReference>
<evidence type="ECO:0000313" key="2">
    <source>
        <dbReference type="Proteomes" id="UP001165160"/>
    </source>
</evidence>